<comment type="caution">
    <text evidence="2">The sequence shown here is derived from an EMBL/GenBank/DDBJ whole genome shotgun (WGS) entry which is preliminary data.</text>
</comment>
<evidence type="ECO:0000313" key="2">
    <source>
        <dbReference type="EMBL" id="PFX20193.1"/>
    </source>
</evidence>
<feature type="region of interest" description="Disordered" evidence="1">
    <location>
        <begin position="8"/>
        <end position="33"/>
    </location>
</feature>
<protein>
    <submittedName>
        <fullName evidence="2">Uncharacterized protein</fullName>
    </submittedName>
</protein>
<dbReference type="EMBL" id="LSMT01000327">
    <property type="protein sequence ID" value="PFX20193.1"/>
    <property type="molecule type" value="Genomic_DNA"/>
</dbReference>
<proteinExistence type="predicted"/>
<dbReference type="OrthoDB" id="5949407at2759"/>
<dbReference type="Proteomes" id="UP000225706">
    <property type="component" value="Unassembled WGS sequence"/>
</dbReference>
<feature type="compositionally biased region" description="Polar residues" evidence="1">
    <location>
        <begin position="8"/>
        <end position="21"/>
    </location>
</feature>
<evidence type="ECO:0000256" key="1">
    <source>
        <dbReference type="SAM" id="MobiDB-lite"/>
    </source>
</evidence>
<accession>A0A2B4RTR7</accession>
<gene>
    <name evidence="2" type="ORF">AWC38_SpisGene15379</name>
</gene>
<sequence>MIVRVVETSVTATDNSPSQDYTHPDDHTTPSHVTPGFKPFTAPSIMELYEQLAPAKVYMAYKTGTTDKNLTMSNVECVAKVLRAWQCTRWMSIISSVQVLRKAQFCSLKVFFFEMLKDLELADSTSPWFSDVKPKPLYKSPDDKAYWDVPVYADHTYVQSNRVDARFIDHKNKKVLMVEMSCPWINNRDKKDKEKTKKYGALRLELTKQHPGYKISQVNVIIDVLG</sequence>
<organism evidence="2 3">
    <name type="scientific">Stylophora pistillata</name>
    <name type="common">Smooth cauliflower coral</name>
    <dbReference type="NCBI Taxonomy" id="50429"/>
    <lineage>
        <taxon>Eukaryota</taxon>
        <taxon>Metazoa</taxon>
        <taxon>Cnidaria</taxon>
        <taxon>Anthozoa</taxon>
        <taxon>Hexacorallia</taxon>
        <taxon>Scleractinia</taxon>
        <taxon>Astrocoeniina</taxon>
        <taxon>Pocilloporidae</taxon>
        <taxon>Stylophora</taxon>
    </lineage>
</organism>
<evidence type="ECO:0000313" key="3">
    <source>
        <dbReference type="Proteomes" id="UP000225706"/>
    </source>
</evidence>
<reference evidence="3" key="1">
    <citation type="journal article" date="2017" name="bioRxiv">
        <title>Comparative analysis of the genomes of Stylophora pistillata and Acropora digitifera provides evidence for extensive differences between species of corals.</title>
        <authorList>
            <person name="Voolstra C.R."/>
            <person name="Li Y."/>
            <person name="Liew Y.J."/>
            <person name="Baumgarten S."/>
            <person name="Zoccola D."/>
            <person name="Flot J.-F."/>
            <person name="Tambutte S."/>
            <person name="Allemand D."/>
            <person name="Aranda M."/>
        </authorList>
    </citation>
    <scope>NUCLEOTIDE SEQUENCE [LARGE SCALE GENOMIC DNA]</scope>
</reference>
<dbReference type="AlphaFoldDB" id="A0A2B4RTR7"/>
<keyword evidence="3" id="KW-1185">Reference proteome</keyword>
<name>A0A2B4RTR7_STYPI</name>